<evidence type="ECO:0000256" key="12">
    <source>
        <dbReference type="ARBA" id="ARBA00022870"/>
    </source>
</evidence>
<dbReference type="Pfam" id="PF20418">
    <property type="entry name" value="Herpes_gE_N"/>
    <property type="match status" value="1"/>
</dbReference>
<evidence type="ECO:0000259" key="21">
    <source>
        <dbReference type="Pfam" id="PF02480"/>
    </source>
</evidence>
<dbReference type="Proteomes" id="UP000159358">
    <property type="component" value="Segment"/>
</dbReference>
<dbReference type="Pfam" id="PF02480">
    <property type="entry name" value="Herpes_gE"/>
    <property type="match status" value="1"/>
</dbReference>
<evidence type="ECO:0000256" key="20">
    <source>
        <dbReference type="SAM" id="Phobius"/>
    </source>
</evidence>
<reference evidence="23 24" key="1">
    <citation type="journal article" date="2001" name="Virology">
        <title>The DNA sequence of the simian varicella virus genome.</title>
        <authorList>
            <person name="Gray W.L."/>
            <person name="Starnes H.B."/>
            <person name="White M.W."/>
            <person name="Mahalingam R."/>
        </authorList>
    </citation>
    <scope>NUCLEOTIDE SEQUENCE [LARGE SCALE GENOMIC DNA]</scope>
</reference>
<evidence type="ECO:0000259" key="22">
    <source>
        <dbReference type="Pfam" id="PF20418"/>
    </source>
</evidence>
<comment type="subcellular location">
    <subcellularLocation>
        <location evidence="1">Host Golgi apparatus membrane</location>
        <topology evidence="1">Single-pass membrane protein</topology>
    </subcellularLocation>
    <subcellularLocation>
        <location evidence="3">Host cell junction</location>
    </subcellularLocation>
    <subcellularLocation>
        <location evidence="4">Host cell membrane</location>
        <topology evidence="4">Single-pass type I membrane protein</topology>
    </subcellularLocation>
    <subcellularLocation>
        <location evidence="2">Host endosome membrane</location>
        <topology evidence="2">Single-pass membrane protein</topology>
    </subcellularLocation>
    <subcellularLocation>
        <location evidence="5">Virion membrane</location>
        <topology evidence="5">Single-pass type I membrane protein</topology>
    </subcellularLocation>
</comment>
<dbReference type="SUPFAM" id="SSF48726">
    <property type="entry name" value="Immunoglobulin"/>
    <property type="match status" value="1"/>
</dbReference>
<evidence type="ECO:0000256" key="6">
    <source>
        <dbReference type="ARBA" id="ARBA00008101"/>
    </source>
</evidence>
<evidence type="ECO:0000256" key="16">
    <source>
        <dbReference type="ARBA" id="ARBA00023081"/>
    </source>
</evidence>
<dbReference type="InterPro" id="IPR003404">
    <property type="entry name" value="Herpes_glycopE_Fc"/>
</dbReference>
<keyword evidence="13" id="KW-0261">Viral envelope protein</keyword>
<proteinExistence type="inferred from homology"/>
<accession>Q77LR5</accession>
<organismHost>
    <name type="scientific">Chlorocebus aethiops</name>
    <name type="common">Green monkey</name>
    <name type="synonym">Cercopithecus aethiops</name>
    <dbReference type="NCBI Taxonomy" id="9534"/>
</organismHost>
<evidence type="ECO:0000256" key="5">
    <source>
        <dbReference type="ARBA" id="ARBA00004563"/>
    </source>
</evidence>
<evidence type="ECO:0000256" key="9">
    <source>
        <dbReference type="ARBA" id="ARBA00022692"/>
    </source>
</evidence>
<comment type="similarity">
    <text evidence="6">Belongs to the alphaherpesvirinae glycoprotein E family.</text>
</comment>
<keyword evidence="18" id="KW-0325">Glycoprotein</keyword>
<dbReference type="GO" id="GO:0019031">
    <property type="term" value="C:viral envelope"/>
    <property type="evidence" value="ECO:0007669"/>
    <property type="project" value="UniProtKB-KW"/>
</dbReference>
<keyword evidence="9 20" id="KW-0812">Transmembrane</keyword>
<evidence type="ECO:0000256" key="10">
    <source>
        <dbReference type="ARBA" id="ARBA00022812"/>
    </source>
</evidence>
<comment type="function">
    <text evidence="19">In epithelial cells, the heterodimer gE/gI is required for the cell-to-cell spread of the virus, by sorting nascent virions to cell junctions. Once the virus reaches the cell junctions, virus particles can spread to adjacent cells extremely rapidly through interactions with cellular receptors that accumulate at these junctions. Implicated in basolateral spread in polarized cells. In neuronal cells, gE/gI is essential for the anterograde spread of the infection throughout the host nervous system. Together with US9, the heterodimer gE/gI is involved in the sorting and transport of viral structural components toward axon tips.</text>
</comment>
<keyword evidence="24" id="KW-1185">Reference proteome</keyword>
<keyword evidence="17 20" id="KW-0472">Membrane</keyword>
<keyword evidence="8" id="KW-1032">Host cell membrane</keyword>
<dbReference type="GeneID" id="920503"/>
<dbReference type="GO" id="GO:0055036">
    <property type="term" value="C:virion membrane"/>
    <property type="evidence" value="ECO:0007669"/>
    <property type="project" value="UniProtKB-SubCell"/>
</dbReference>
<sequence length="604" mass="67583">MRMTVVKHVMLTLICGTLSWGVQINTLAYASAIKSEDGFDMDEDGVYGDDIQDYINAAYTHERPFIQDKSKHKMETYTQSLLHTDLETDSQISRERGNYINAQELGDGNNEHVDLVNRTMTKNVLMKHGHRNFMDASILYKSVHGITHLHAHQRPTEVSVAENQQLLLKVHIPQENEHTYTERWSFLPAAPCKLTPPSIQQVCIKHGACIHDVVVDVDCIAESMEHTLVEIGYVVHASKAVHPTWTVVNITEDFANYGFDTPDVKPGVLKFEHMNAHHAGVYIWNLQGTHGENMYVTFLVKLNNSIENHIDLPAVTPKPKGAEFHTWHYHSHVFSVGETFSLPMHLQYKIHDTPFDLLLEWLYVPINPTCQPMRLYSACVYHETVPSCLSPENPECTFASPHIARRVANTVYQNCEHVNYTADCLAVSHVEPGSGLEIQNGGSALLFVNAAESMSGLYVFIIHFNGHVETVAYTVVSTIENFVNAIEEHGFPPEIHNVPSPSSPNVTANNDVISETNTFPFKTYAGITGGFAVLALVCLALALVCTKRKFGHRSYWSDKAAYGQSTYYAGVPVDDFEDDTEVEVDEGAECGGSGYTVYIDKRTR</sequence>
<name>Q77LR5_CHV9D</name>
<feature type="domain" description="Envelope glycoprotein E N-terminal" evidence="22">
    <location>
        <begin position="172"/>
        <end position="300"/>
    </location>
</feature>
<evidence type="ECO:0000256" key="14">
    <source>
        <dbReference type="ARBA" id="ARBA00022989"/>
    </source>
</evidence>
<evidence type="ECO:0000256" key="1">
    <source>
        <dbReference type="ARBA" id="ARBA00004152"/>
    </source>
</evidence>
<evidence type="ECO:0000256" key="11">
    <source>
        <dbReference type="ARBA" id="ARBA00022844"/>
    </source>
</evidence>
<protein>
    <recommendedName>
        <fullName evidence="7">Envelope glycoprotein E</fullName>
    </recommendedName>
</protein>
<dbReference type="GO" id="GO:0044156">
    <property type="term" value="C:host cell junction"/>
    <property type="evidence" value="ECO:0007669"/>
    <property type="project" value="UniProtKB-SubCell"/>
</dbReference>
<dbReference type="GO" id="GO:0044175">
    <property type="term" value="C:host cell endosome membrane"/>
    <property type="evidence" value="ECO:0007669"/>
    <property type="project" value="UniProtKB-SubCell"/>
</dbReference>
<feature type="transmembrane region" description="Helical" evidence="20">
    <location>
        <begin position="524"/>
        <end position="545"/>
    </location>
</feature>
<dbReference type="KEGG" id="vg:920503"/>
<evidence type="ECO:0000256" key="13">
    <source>
        <dbReference type="ARBA" id="ARBA00022879"/>
    </source>
</evidence>
<organism evidence="23 24">
    <name type="scientific">Cercopithecine herpesvirus 9 (strain DHV)</name>
    <name type="common">CeHV-9</name>
    <name type="synonym">Simian varicella virus</name>
    <dbReference type="NCBI Taxonomy" id="36348"/>
    <lineage>
        <taxon>Viruses</taxon>
        <taxon>Duplodnaviria</taxon>
        <taxon>Heunggongvirae</taxon>
        <taxon>Peploviricota</taxon>
        <taxon>Herviviricetes</taxon>
        <taxon>Herpesvirales</taxon>
        <taxon>Orthoherpesviridae</taxon>
        <taxon>Alphaherpesvirinae</taxon>
        <taxon>Varicellovirus</taxon>
        <taxon>Varicellovirus cercopithecinealpha9</taxon>
    </lineage>
</organism>
<keyword evidence="15" id="KW-1039">Host endosome</keyword>
<feature type="domain" description="Envelope glycoprotein E Fc-binding" evidence="21">
    <location>
        <begin position="321"/>
        <end position="492"/>
    </location>
</feature>
<dbReference type="SMR" id="Q77LR5"/>
<dbReference type="InterPro" id="IPR046463">
    <property type="entry name" value="Herpes_gE_N"/>
</dbReference>
<evidence type="ECO:0000256" key="4">
    <source>
        <dbReference type="ARBA" id="ARBA00004402"/>
    </source>
</evidence>
<evidence type="ECO:0000256" key="8">
    <source>
        <dbReference type="ARBA" id="ARBA00022511"/>
    </source>
</evidence>
<keyword evidence="10" id="KW-1040">Host Golgi apparatus</keyword>
<evidence type="ECO:0000256" key="2">
    <source>
        <dbReference type="ARBA" id="ARBA00004235"/>
    </source>
</evidence>
<dbReference type="Gene3D" id="2.60.40.10">
    <property type="entry name" value="Immunoglobulins"/>
    <property type="match status" value="1"/>
</dbReference>
<dbReference type="InterPro" id="IPR036179">
    <property type="entry name" value="Ig-like_dom_sf"/>
</dbReference>
<keyword evidence="11" id="KW-0946">Virion</keyword>
<keyword evidence="16" id="KW-1031">Host cell junction</keyword>
<dbReference type="RefSeq" id="NP_077482.1">
    <property type="nucleotide sequence ID" value="NC_002686.2"/>
</dbReference>
<dbReference type="EMBL" id="AF275348">
    <property type="protein sequence ID" value="AAG27243.1"/>
    <property type="molecule type" value="Genomic_DNA"/>
</dbReference>
<evidence type="ECO:0000313" key="23">
    <source>
        <dbReference type="EMBL" id="AAG27243.1"/>
    </source>
</evidence>
<keyword evidence="12" id="KW-1043">Host membrane</keyword>
<evidence type="ECO:0000256" key="18">
    <source>
        <dbReference type="ARBA" id="ARBA00023180"/>
    </source>
</evidence>
<evidence type="ECO:0000256" key="15">
    <source>
        <dbReference type="ARBA" id="ARBA00023046"/>
    </source>
</evidence>
<evidence type="ECO:0000256" key="7">
    <source>
        <dbReference type="ARBA" id="ARBA00013988"/>
    </source>
</evidence>
<evidence type="ECO:0000256" key="17">
    <source>
        <dbReference type="ARBA" id="ARBA00023136"/>
    </source>
</evidence>
<dbReference type="GO" id="GO:0044178">
    <property type="term" value="C:host cell Golgi membrane"/>
    <property type="evidence" value="ECO:0007669"/>
    <property type="project" value="UniProtKB-SubCell"/>
</dbReference>
<evidence type="ECO:0000313" key="24">
    <source>
        <dbReference type="Proteomes" id="UP000159358"/>
    </source>
</evidence>
<evidence type="ECO:0000256" key="19">
    <source>
        <dbReference type="ARBA" id="ARBA00025134"/>
    </source>
</evidence>
<dbReference type="InterPro" id="IPR013783">
    <property type="entry name" value="Ig-like_fold"/>
</dbReference>
<evidence type="ECO:0000256" key="3">
    <source>
        <dbReference type="ARBA" id="ARBA00004315"/>
    </source>
</evidence>
<keyword evidence="14 20" id="KW-1133">Transmembrane helix</keyword>